<dbReference type="Proteomes" id="UP001152531">
    <property type="component" value="Unassembled WGS sequence"/>
</dbReference>
<sequence length="849" mass="98085">MSTIIPTEDVDYTELTRSYMAIFDSQAFYQFLNTTQTGVAHSSSGTELSLLLKSIITSLTLCTIQLMMFCFFRNIFKTLYQPRCYCVPVNERPEPLPKGFFNWIVPTLSYDIHYYMSLGLDAYFFVRFINMLLLFFLIVGTLNISVLIPINLAGSSTEFGASGLDKFSLSNISAEKVRYLNAHFIMGLLTIALFHILIVYEMEAVIKIRHAYLLSPRLRESVISRTLLVTNIPTQILDFESLSQSFSVVPGGVKKVWFVNDYEKASNIVRKSNDAIDYLEEAELKFIKSYHRYYNEEYSKELFENLQIRPYFYPPLYLKVKVPWTKLVYHITIAGWIRVLGLQKRVDQISWSLSKLKQAKVAIEREKLKLSSGSLTKYNCAFIEFGNQTGASIAHQCLLSEKQGFMDKSLMGVHPRDIKWKNLTKDNVITPLLSRYLVTSLCIILIMLYVIPVSFIGLISQIPLLVKLMPCLGWIYGLPEEVRESISSILPSVLLSVLTEIIMVTFRFLTYYKWKLTGSEMELDLQRWYFGFLFIQQFLVVTISSSVTVIFKQIVDQPTSIPVMLATNIPKAAIFFFQFMAVKALTFCGNNFLRIDQLVLRNTIYPFLDRTPRMKFKRLTNLLSIRWGTTYPVYSVYASIGLTYTIISPFISISVIFILLLVLLYYKYSLRYIHNHINESETNGRLYPSALFHLYSGIYCLECCLIGIFFLSQDHNGNFPLRILGWFMTLILMVTVFGNITIYNRYNKHFHNLPIIRENSISESTSSQSLSKNMEFDQTFQMLYLNPNFKYEVPKIWLPSDSLNVSQEEALRFHNEGFEGSTTEGASIYFKLFNKVSNVKITRAPPDYK</sequence>
<keyword evidence="2" id="KW-1185">Reference proteome</keyword>
<reference evidence="1" key="1">
    <citation type="submission" date="2022-06" db="EMBL/GenBank/DDBJ databases">
        <authorList>
            <person name="Legras J.-L."/>
            <person name="Devillers H."/>
            <person name="Grondin C."/>
        </authorList>
    </citation>
    <scope>NUCLEOTIDE SEQUENCE</scope>
    <source>
        <strain evidence="1">CLIB 1444</strain>
    </source>
</reference>
<name>A0ACA9YDH4_9ASCO</name>
<evidence type="ECO:0000313" key="2">
    <source>
        <dbReference type="Proteomes" id="UP001152531"/>
    </source>
</evidence>
<organism evidence="1 2">
    <name type="scientific">[Candida] jaroonii</name>
    <dbReference type="NCBI Taxonomy" id="467808"/>
    <lineage>
        <taxon>Eukaryota</taxon>
        <taxon>Fungi</taxon>
        <taxon>Dikarya</taxon>
        <taxon>Ascomycota</taxon>
        <taxon>Saccharomycotina</taxon>
        <taxon>Pichiomycetes</taxon>
        <taxon>Debaryomycetaceae</taxon>
        <taxon>Yamadazyma</taxon>
    </lineage>
</organism>
<accession>A0ACA9YDH4</accession>
<proteinExistence type="predicted"/>
<gene>
    <name evidence="1" type="ORF">CLIB1444_13S00914</name>
</gene>
<protein>
    <submittedName>
        <fullName evidence="1">Sporulation-specific protein 75</fullName>
    </submittedName>
</protein>
<evidence type="ECO:0000313" key="1">
    <source>
        <dbReference type="EMBL" id="CAH6723125.1"/>
    </source>
</evidence>
<comment type="caution">
    <text evidence="1">The sequence shown here is derived from an EMBL/GenBank/DDBJ whole genome shotgun (WGS) entry which is preliminary data.</text>
</comment>
<dbReference type="EMBL" id="CALSDN010000013">
    <property type="protein sequence ID" value="CAH6723125.1"/>
    <property type="molecule type" value="Genomic_DNA"/>
</dbReference>